<evidence type="ECO:0000313" key="1">
    <source>
        <dbReference type="EMBL" id="KZS01409.1"/>
    </source>
</evidence>
<evidence type="ECO:0000313" key="2">
    <source>
        <dbReference type="Proteomes" id="UP000076858"/>
    </source>
</evidence>
<gene>
    <name evidence="1" type="ORF">APZ42_001948</name>
</gene>
<sequence length="36" mass="4055">MSQSQIMTKIVSTQPTATHRFNFLRDRIGMASSVTI</sequence>
<organism evidence="1 2">
    <name type="scientific">Daphnia magna</name>
    <dbReference type="NCBI Taxonomy" id="35525"/>
    <lineage>
        <taxon>Eukaryota</taxon>
        <taxon>Metazoa</taxon>
        <taxon>Ecdysozoa</taxon>
        <taxon>Arthropoda</taxon>
        <taxon>Crustacea</taxon>
        <taxon>Branchiopoda</taxon>
        <taxon>Diplostraca</taxon>
        <taxon>Cladocera</taxon>
        <taxon>Anomopoda</taxon>
        <taxon>Daphniidae</taxon>
        <taxon>Daphnia</taxon>
    </lineage>
</organism>
<protein>
    <submittedName>
        <fullName evidence="1">Putative Copia protein (Gag-int-pol protein)</fullName>
    </submittedName>
</protein>
<name>A0A164IMC6_9CRUS</name>
<dbReference type="Proteomes" id="UP000076858">
    <property type="component" value="Unassembled WGS sequence"/>
</dbReference>
<reference evidence="1 2" key="1">
    <citation type="submission" date="2016-03" db="EMBL/GenBank/DDBJ databases">
        <title>EvidentialGene: Evidence-directed Construction of Genes on Genomes.</title>
        <authorList>
            <person name="Gilbert D.G."/>
            <person name="Choi J.-H."/>
            <person name="Mockaitis K."/>
            <person name="Colbourne J."/>
            <person name="Pfrender M."/>
        </authorList>
    </citation>
    <scope>NUCLEOTIDE SEQUENCE [LARGE SCALE GENOMIC DNA]</scope>
    <source>
        <strain evidence="1 2">Xinb3</strain>
        <tissue evidence="1">Complete organism</tissue>
    </source>
</reference>
<proteinExistence type="predicted"/>
<accession>A0A164IMC6</accession>
<keyword evidence="2" id="KW-1185">Reference proteome</keyword>
<comment type="caution">
    <text evidence="1">The sequence shown here is derived from an EMBL/GenBank/DDBJ whole genome shotgun (WGS) entry which is preliminary data.</text>
</comment>
<dbReference type="EMBL" id="LRGB01006934">
    <property type="protein sequence ID" value="KZS01409.1"/>
    <property type="molecule type" value="Genomic_DNA"/>
</dbReference>
<dbReference type="AlphaFoldDB" id="A0A164IMC6"/>